<dbReference type="GO" id="GO:0140663">
    <property type="term" value="F:ATP-dependent FeS chaperone activity"/>
    <property type="evidence" value="ECO:0007669"/>
    <property type="project" value="InterPro"/>
</dbReference>
<dbReference type="CDD" id="cd02037">
    <property type="entry name" value="Mrp_NBP35"/>
    <property type="match status" value="1"/>
</dbReference>
<evidence type="ECO:0000256" key="2">
    <source>
        <dbReference type="ARBA" id="ARBA00022741"/>
    </source>
</evidence>
<dbReference type="FunFam" id="3.40.50.300:FF:000418">
    <property type="entry name" value="Iron-sulfur cluster carrier protein"/>
    <property type="match status" value="1"/>
</dbReference>
<comment type="subunit">
    <text evidence="7">Homodimer.</text>
</comment>
<evidence type="ECO:0000313" key="9">
    <source>
        <dbReference type="Proteomes" id="UP000304864"/>
    </source>
</evidence>
<dbReference type="OrthoDB" id="9809679at2"/>
<accession>A0A4P9K782</accession>
<protein>
    <recommendedName>
        <fullName evidence="7">Iron-sulfur cluster carrier protein</fullName>
    </recommendedName>
</protein>
<keyword evidence="9" id="KW-1185">Reference proteome</keyword>
<dbReference type="Pfam" id="PF10609">
    <property type="entry name" value="ParA"/>
    <property type="match status" value="1"/>
</dbReference>
<dbReference type="GO" id="GO:0005829">
    <property type="term" value="C:cytosol"/>
    <property type="evidence" value="ECO:0007669"/>
    <property type="project" value="TreeGrafter"/>
</dbReference>
<evidence type="ECO:0000256" key="5">
    <source>
        <dbReference type="ARBA" id="ARBA00023014"/>
    </source>
</evidence>
<organism evidence="8 9">
    <name type="scientific">Thiomicrorhabdus sediminis</name>
    <dbReference type="NCBI Taxonomy" id="2580412"/>
    <lineage>
        <taxon>Bacteria</taxon>
        <taxon>Pseudomonadati</taxon>
        <taxon>Pseudomonadota</taxon>
        <taxon>Gammaproteobacteria</taxon>
        <taxon>Thiotrichales</taxon>
        <taxon>Piscirickettsiaceae</taxon>
        <taxon>Thiomicrorhabdus</taxon>
    </lineage>
</organism>
<dbReference type="KEGG" id="thig:FE785_06600"/>
<dbReference type="HAMAP" id="MF_02040">
    <property type="entry name" value="Mrp_NBP35"/>
    <property type="match status" value="1"/>
</dbReference>
<keyword evidence="2 7" id="KW-0547">Nucleotide-binding</keyword>
<dbReference type="NCBIfam" id="NF008669">
    <property type="entry name" value="PRK11670.1"/>
    <property type="match status" value="1"/>
</dbReference>
<evidence type="ECO:0000256" key="3">
    <source>
        <dbReference type="ARBA" id="ARBA00022840"/>
    </source>
</evidence>
<dbReference type="GO" id="GO:0005524">
    <property type="term" value="F:ATP binding"/>
    <property type="evidence" value="ECO:0007669"/>
    <property type="project" value="UniProtKB-UniRule"/>
</dbReference>
<dbReference type="InterPro" id="IPR044304">
    <property type="entry name" value="NUBPL-like"/>
</dbReference>
<dbReference type="GO" id="GO:0016226">
    <property type="term" value="P:iron-sulfur cluster assembly"/>
    <property type="evidence" value="ECO:0007669"/>
    <property type="project" value="InterPro"/>
</dbReference>
<gene>
    <name evidence="8" type="primary">apbC</name>
    <name evidence="8" type="ORF">FE785_06600</name>
</gene>
<dbReference type="InterPro" id="IPR000808">
    <property type="entry name" value="Mrp-like_CS"/>
</dbReference>
<dbReference type="PANTHER" id="PTHR42961:SF2">
    <property type="entry name" value="IRON-SULFUR PROTEIN NUBPL"/>
    <property type="match status" value="1"/>
</dbReference>
<dbReference type="GO" id="GO:0046872">
    <property type="term" value="F:metal ion binding"/>
    <property type="evidence" value="ECO:0007669"/>
    <property type="project" value="UniProtKB-KW"/>
</dbReference>
<dbReference type="AlphaFoldDB" id="A0A4P9K782"/>
<evidence type="ECO:0000256" key="7">
    <source>
        <dbReference type="HAMAP-Rule" id="MF_02040"/>
    </source>
</evidence>
<reference evidence="8 9" key="1">
    <citation type="submission" date="2019-05" db="EMBL/GenBank/DDBJ databases">
        <title>Thiomicrorhabdus sediminis sp. nov, a novel sulfur-oxidizing bacterium isolated from coastal sediment.</title>
        <authorList>
            <person name="Liu X."/>
        </authorList>
    </citation>
    <scope>NUCLEOTIDE SEQUENCE [LARGE SCALE GENOMIC DNA]</scope>
    <source>
        <strain evidence="8 9">G1</strain>
    </source>
</reference>
<keyword evidence="1 7" id="KW-0479">Metal-binding</keyword>
<dbReference type="PANTHER" id="PTHR42961">
    <property type="entry name" value="IRON-SULFUR PROTEIN NUBPL"/>
    <property type="match status" value="1"/>
</dbReference>
<dbReference type="RefSeq" id="WP_138564995.1">
    <property type="nucleotide sequence ID" value="NZ_CP040602.1"/>
</dbReference>
<dbReference type="EMBL" id="CP040602">
    <property type="protein sequence ID" value="QCU90320.1"/>
    <property type="molecule type" value="Genomic_DNA"/>
</dbReference>
<evidence type="ECO:0000256" key="1">
    <source>
        <dbReference type="ARBA" id="ARBA00022723"/>
    </source>
</evidence>
<dbReference type="InterPro" id="IPR033756">
    <property type="entry name" value="YlxH/NBP35"/>
</dbReference>
<comment type="similarity">
    <text evidence="6 7">Belongs to the Mrp/NBP35 ATP-binding proteins family.</text>
</comment>
<comment type="function">
    <text evidence="7">Binds and transfers iron-sulfur (Fe-S) clusters to target apoproteins. Can hydrolyze ATP.</text>
</comment>
<dbReference type="GO" id="GO:0051539">
    <property type="term" value="F:4 iron, 4 sulfur cluster binding"/>
    <property type="evidence" value="ECO:0007669"/>
    <property type="project" value="TreeGrafter"/>
</dbReference>
<dbReference type="Gene3D" id="3.40.50.300">
    <property type="entry name" value="P-loop containing nucleotide triphosphate hydrolases"/>
    <property type="match status" value="1"/>
</dbReference>
<keyword evidence="5 7" id="KW-0411">Iron-sulfur</keyword>
<name>A0A4P9K782_9GAMM</name>
<dbReference type="InterPro" id="IPR019591">
    <property type="entry name" value="Mrp/NBP35_ATP-bd"/>
</dbReference>
<sequence>MGILNALFGNGISEVMQQQISDKLALCIDSISQQSLQELKAVSELQLKKSKLNCRIDMPYACKTLWPSIEQNLSHELCQIDGIDAVQCEFSTKIVAHDAQKGVNPLENIKNIIAVASGKGGVGKSTTAVNLALALQQEGANVGLLDADIYGPSIPTMLNIKDKPQTNDGKSMQPLIAYGLQVMSIGALIEEDSPMIWRGPIVTQTLSQLLKETNWDNLDYLIIDLPPGTGDVQLTLAQQIPVTGAVIVTTPQQISLIDAKKGLKMFEKVEIPVLGIIENMSTHICSNCGHEEAIFGSHGGENMAKQYQVDFLGALPLESRIRAEADSGKPTVTAEPSSDIAQKYRHIAHQIGAKIGIKKRNYANLFPNIVIENK</sequence>
<keyword evidence="7" id="KW-0378">Hydrolase</keyword>
<dbReference type="InterPro" id="IPR034904">
    <property type="entry name" value="FSCA_dom_sf"/>
</dbReference>
<evidence type="ECO:0000256" key="6">
    <source>
        <dbReference type="ARBA" id="ARBA00024036"/>
    </source>
</evidence>
<dbReference type="Proteomes" id="UP000304864">
    <property type="component" value="Chromosome"/>
</dbReference>
<dbReference type="PROSITE" id="PS01215">
    <property type="entry name" value="MRP"/>
    <property type="match status" value="1"/>
</dbReference>
<keyword evidence="3 7" id="KW-0067">ATP-binding</keyword>
<dbReference type="SUPFAM" id="SSF117916">
    <property type="entry name" value="Fe-S cluster assembly (FSCA) domain-like"/>
    <property type="match status" value="1"/>
</dbReference>
<evidence type="ECO:0000256" key="4">
    <source>
        <dbReference type="ARBA" id="ARBA00023004"/>
    </source>
</evidence>
<proteinExistence type="inferred from homology"/>
<evidence type="ECO:0000313" key="8">
    <source>
        <dbReference type="EMBL" id="QCU90320.1"/>
    </source>
</evidence>
<dbReference type="SUPFAM" id="SSF52540">
    <property type="entry name" value="P-loop containing nucleoside triphosphate hydrolases"/>
    <property type="match status" value="1"/>
</dbReference>
<keyword evidence="4 7" id="KW-0408">Iron</keyword>
<dbReference type="GO" id="GO:0016887">
    <property type="term" value="F:ATP hydrolysis activity"/>
    <property type="evidence" value="ECO:0007669"/>
    <property type="project" value="UniProtKB-UniRule"/>
</dbReference>
<feature type="binding site" evidence="7">
    <location>
        <begin position="118"/>
        <end position="125"/>
    </location>
    <ligand>
        <name>ATP</name>
        <dbReference type="ChEBI" id="CHEBI:30616"/>
    </ligand>
</feature>
<dbReference type="InterPro" id="IPR027417">
    <property type="entry name" value="P-loop_NTPase"/>
</dbReference>